<evidence type="ECO:0000256" key="1">
    <source>
        <dbReference type="SAM" id="Coils"/>
    </source>
</evidence>
<feature type="region of interest" description="Disordered" evidence="2">
    <location>
        <begin position="1"/>
        <end position="29"/>
    </location>
</feature>
<protein>
    <recommendedName>
        <fullName evidence="3">SAP domain-containing protein</fullName>
    </recommendedName>
</protein>
<feature type="coiled-coil region" evidence="1">
    <location>
        <begin position="45"/>
        <end position="124"/>
    </location>
</feature>
<feature type="non-terminal residue" evidence="4">
    <location>
        <position position="1"/>
    </location>
</feature>
<name>A0AAU9Y2F4_9CNID</name>
<keyword evidence="1" id="KW-0175">Coiled coil</keyword>
<dbReference type="Gene3D" id="1.10.720.30">
    <property type="entry name" value="SAP domain"/>
    <property type="match status" value="1"/>
</dbReference>
<dbReference type="PROSITE" id="PS00028">
    <property type="entry name" value="ZINC_FINGER_C2H2_1"/>
    <property type="match status" value="1"/>
</dbReference>
<dbReference type="EMBL" id="CALNXJ010000109">
    <property type="protein sequence ID" value="CAH3164823.1"/>
    <property type="molecule type" value="Genomic_DNA"/>
</dbReference>
<evidence type="ECO:0000259" key="3">
    <source>
        <dbReference type="PROSITE" id="PS50800"/>
    </source>
</evidence>
<proteinExistence type="predicted"/>
<dbReference type="Proteomes" id="UP001159428">
    <property type="component" value="Unassembled WGS sequence"/>
</dbReference>
<dbReference type="Pfam" id="PF02037">
    <property type="entry name" value="SAP"/>
    <property type="match status" value="1"/>
</dbReference>
<feature type="domain" description="SAP" evidence="3">
    <location>
        <begin position="923"/>
        <end position="957"/>
    </location>
</feature>
<dbReference type="InterPro" id="IPR003034">
    <property type="entry name" value="SAP_dom"/>
</dbReference>
<evidence type="ECO:0000313" key="5">
    <source>
        <dbReference type="Proteomes" id="UP001159428"/>
    </source>
</evidence>
<evidence type="ECO:0000313" key="4">
    <source>
        <dbReference type="EMBL" id="CAH3164823.1"/>
    </source>
</evidence>
<dbReference type="PROSITE" id="PS50800">
    <property type="entry name" value="SAP"/>
    <property type="match status" value="1"/>
</dbReference>
<evidence type="ECO:0000256" key="2">
    <source>
        <dbReference type="SAM" id="MobiDB-lite"/>
    </source>
</evidence>
<gene>
    <name evidence="4" type="ORF">PMEA_00002447</name>
</gene>
<dbReference type="SUPFAM" id="SSF68906">
    <property type="entry name" value="SAP domain"/>
    <property type="match status" value="1"/>
</dbReference>
<dbReference type="SMART" id="SM00513">
    <property type="entry name" value="SAP"/>
    <property type="match status" value="1"/>
</dbReference>
<reference evidence="4 5" key="1">
    <citation type="submission" date="2022-05" db="EMBL/GenBank/DDBJ databases">
        <authorList>
            <consortium name="Genoscope - CEA"/>
            <person name="William W."/>
        </authorList>
    </citation>
    <scope>NUCLEOTIDE SEQUENCE [LARGE SCALE GENOMIC DNA]</scope>
</reference>
<organism evidence="4 5">
    <name type="scientific">Pocillopora meandrina</name>
    <dbReference type="NCBI Taxonomy" id="46732"/>
    <lineage>
        <taxon>Eukaryota</taxon>
        <taxon>Metazoa</taxon>
        <taxon>Cnidaria</taxon>
        <taxon>Anthozoa</taxon>
        <taxon>Hexacorallia</taxon>
        <taxon>Scleractinia</taxon>
        <taxon>Astrocoeniina</taxon>
        <taxon>Pocilloporidae</taxon>
        <taxon>Pocillopora</taxon>
    </lineage>
</organism>
<accession>A0AAU9Y2F4</accession>
<sequence length="962" mass="109160">CSRKPLCGKSRKCSKPNSHQGHCDSSRTFHPFWKSSSSHVALKRKGELQEQNKRLSQDIEAKKARLDEYGNTITLIQTSVAQKDAVEEELQSLQKSVEEKEDQVKQQEEKVTQLNEQYHKFKSLLEQKGFSVARRKNASTTYDMITNVNSSTKYRRRQETKNVLEFIHGGKEGSIYGAWDYISSTADNQTMDTLISGLKRGKYLQGLFNKTMKGYQNSDEALKQAVFMKYQNFLSRRKHALVCKTQCSVFDPNSDLWVPRNIKCLGLDLRVPNIAISDKRVENFVRSLDIGHVNQIPNALGVSRTITGMVFMIIDLHLRLPYLFRKLIWFNDNINPFIMQFSDDGAPESSQLTMSIGSLTSWNFGDRVRSRDFQYILHCVSRGEKDEVLQSIWKQHTDEMEMLEGNVFVVSNKQCTVEFQPSADMSWQSWANNELNQAATYPSPYANVSKGNMCNMGATIGMGEEDLFKPYTLEVRNSHVKRGNEFMISLPSSLTEKNRHSRKLQFMAENGIRQLGTPRIGIFAERQRPEPIHCEINAWQHVLNIIYRVAAQRGVFTKFIDILSASAVERRADQGNGNGNRKSQVYVPHNDVAGERSTRVDFVNASNQKFVCDLGNALSSNHKEDFGELGCGLGYLASVIKDHYNDEAQRHKKLPVRLIGDQAIALANFSFRLIDALKVLDESPAKKLERLALGKIAQFLRNGGALFNKIEVSPSYLGELTEFCTLYFNLYALFFSSDVNVTVWTVGYAIPYHATKLYESYKVGYGIISLQAKEAKHSGVKNDSDLTNRSNKTTEKGKWWQVMRANYVRAFYLPEHQPMPSSYTSHFKSRLPSQLNSSNFCNCGREKEINEYICEVCVDARVTVQCAEGQQLIPEVLSSLKPVLCSVCNERFPDTVTYEAHKSVHLCSKQPVGPATNSRNLNPRNMKVSGLKMELQSRQLSTSGNKDVLIRRLEGTLASETI</sequence>
<keyword evidence="5" id="KW-1185">Reference proteome</keyword>
<comment type="caution">
    <text evidence="4">The sequence shown here is derived from an EMBL/GenBank/DDBJ whole genome shotgun (WGS) entry which is preliminary data.</text>
</comment>
<dbReference type="InterPro" id="IPR013087">
    <property type="entry name" value="Znf_C2H2_type"/>
</dbReference>
<dbReference type="AlphaFoldDB" id="A0AAU9Y2F4"/>
<dbReference type="InterPro" id="IPR036361">
    <property type="entry name" value="SAP_dom_sf"/>
</dbReference>